<dbReference type="Gene3D" id="3.40.50.150">
    <property type="entry name" value="Vaccinia Virus protein VP39"/>
    <property type="match status" value="1"/>
</dbReference>
<evidence type="ECO:0000313" key="3">
    <source>
        <dbReference type="Proteomes" id="UP000314251"/>
    </source>
</evidence>
<dbReference type="EMBL" id="VDLY02000004">
    <property type="protein sequence ID" value="KAB8167751.1"/>
    <property type="molecule type" value="Genomic_DNA"/>
</dbReference>
<evidence type="ECO:0000313" key="2">
    <source>
        <dbReference type="EMBL" id="KAB8167751.1"/>
    </source>
</evidence>
<keyword evidence="3" id="KW-1185">Reference proteome</keyword>
<name>A0A5N6AGG6_9ACTN</name>
<gene>
    <name evidence="2" type="ORF">FH607_007030</name>
</gene>
<dbReference type="GO" id="GO:0008757">
    <property type="term" value="F:S-adenosylmethionine-dependent methyltransferase activity"/>
    <property type="evidence" value="ECO:0007669"/>
    <property type="project" value="InterPro"/>
</dbReference>
<comment type="caution">
    <text evidence="2">The sequence shown here is derived from an EMBL/GenBank/DDBJ whole genome shotgun (WGS) entry which is preliminary data.</text>
</comment>
<accession>A0A5N6AGG6</accession>
<reference evidence="2" key="1">
    <citation type="submission" date="2019-10" db="EMBL/GenBank/DDBJ databases">
        <title>Nonomuraea sp. nov., isolated from Phyllanthus amarus.</title>
        <authorList>
            <person name="Klykleung N."/>
            <person name="Tanasupawat S."/>
        </authorList>
    </citation>
    <scope>NUCLEOTIDE SEQUENCE [LARGE SCALE GENOMIC DNA]</scope>
    <source>
        <strain evidence="2">3MP-10</strain>
    </source>
</reference>
<dbReference type="GO" id="GO:0032259">
    <property type="term" value="P:methylation"/>
    <property type="evidence" value="ECO:0007669"/>
    <property type="project" value="UniProtKB-KW"/>
</dbReference>
<keyword evidence="2" id="KW-0808">Transferase</keyword>
<dbReference type="InterPro" id="IPR013216">
    <property type="entry name" value="Methyltransf_11"/>
</dbReference>
<protein>
    <submittedName>
        <fullName evidence="2">Methyltransferase domain-containing protein</fullName>
    </submittedName>
</protein>
<dbReference type="AlphaFoldDB" id="A0A5N6AGG6"/>
<sequence>MSKQTRDGSAGDADYGAIAADYSRYRQPDPRIADAIARALAPAETVVNVGAGAGSYESVAPRITAVEPSRAMRARRPPHLTPAVNATAEALPFDDDAFDAAMTTFSVHQWHELAAGLRELRRVARGPVVVLTCDPALVREFWLHSYAPSVLDTEARRYPAIEEITAVLGGRATVERVPIPLDCVDGFNEAYYGRPERLLDPGARDACSAWSFVEPALRERYVEALRAALHDGSWDARHGELRHRPSWLGSLVLVRAVPEG</sequence>
<dbReference type="SUPFAM" id="SSF53335">
    <property type="entry name" value="S-adenosyl-L-methionine-dependent methyltransferases"/>
    <property type="match status" value="1"/>
</dbReference>
<dbReference type="OrthoDB" id="9809391at2"/>
<dbReference type="Pfam" id="PF08241">
    <property type="entry name" value="Methyltransf_11"/>
    <property type="match status" value="1"/>
</dbReference>
<dbReference type="Proteomes" id="UP000314251">
    <property type="component" value="Unassembled WGS sequence"/>
</dbReference>
<evidence type="ECO:0000259" key="1">
    <source>
        <dbReference type="Pfam" id="PF08241"/>
    </source>
</evidence>
<dbReference type="RefSeq" id="WP_139666766.1">
    <property type="nucleotide sequence ID" value="NZ_VDLY02000004.1"/>
</dbReference>
<dbReference type="InterPro" id="IPR029063">
    <property type="entry name" value="SAM-dependent_MTases_sf"/>
</dbReference>
<proteinExistence type="predicted"/>
<keyword evidence="2" id="KW-0489">Methyltransferase</keyword>
<organism evidence="2 3">
    <name type="scientific">Streptomyces mimosae</name>
    <dbReference type="NCBI Taxonomy" id="2586635"/>
    <lineage>
        <taxon>Bacteria</taxon>
        <taxon>Bacillati</taxon>
        <taxon>Actinomycetota</taxon>
        <taxon>Actinomycetes</taxon>
        <taxon>Kitasatosporales</taxon>
        <taxon>Streptomycetaceae</taxon>
        <taxon>Streptomyces</taxon>
    </lineage>
</organism>
<feature type="domain" description="Methyltransferase type 11" evidence="1">
    <location>
        <begin position="48"/>
        <end position="125"/>
    </location>
</feature>